<dbReference type="InterPro" id="IPR022409">
    <property type="entry name" value="PKD/Chitinase_dom"/>
</dbReference>
<evidence type="ECO:0000313" key="2">
    <source>
        <dbReference type="EMBL" id="AKF25112.1"/>
    </source>
</evidence>
<gene>
    <name evidence="2" type="ORF">YH65_06680</name>
</gene>
<dbReference type="EMBL" id="CP011308">
    <property type="protein sequence ID" value="AKF25112.1"/>
    <property type="molecule type" value="Genomic_DNA"/>
</dbReference>
<dbReference type="GO" id="GO:0031410">
    <property type="term" value="C:cytoplasmic vesicle"/>
    <property type="evidence" value="ECO:0007669"/>
    <property type="project" value="TreeGrafter"/>
</dbReference>
<dbReference type="AlphaFoldDB" id="A0A7U4M1J1"/>
<reference evidence="3" key="2">
    <citation type="journal article" date="2017" name="Stand. Genomic Sci.">
        <title>Complete genome sequence of the sulfur-oxidizing chemolithoautotrophic Sulfurovum lithotrophicum 42BKTT.</title>
        <authorList>
            <person name="Jeon W."/>
            <person name="Priscilla L."/>
            <person name="Park G."/>
            <person name="Lee H."/>
            <person name="Lee N."/>
            <person name="Lee D."/>
            <person name="Kwon H."/>
            <person name="Ahn I."/>
            <person name="Lee C."/>
            <person name="Lee H."/>
            <person name="Ahn J."/>
        </authorList>
    </citation>
    <scope>NUCLEOTIDE SEQUENCE [LARGE SCALE GENOMIC DNA]</scope>
    <source>
        <strain evidence="3">ATCC BAA-797 / 42BKT</strain>
    </source>
</reference>
<dbReference type="InterPro" id="IPR000601">
    <property type="entry name" value="PKD_dom"/>
</dbReference>
<dbReference type="Gene3D" id="2.60.40.10">
    <property type="entry name" value="Immunoglobulins"/>
    <property type="match status" value="2"/>
</dbReference>
<dbReference type="SUPFAM" id="SSF49299">
    <property type="entry name" value="PKD domain"/>
    <property type="match status" value="2"/>
</dbReference>
<dbReference type="PROSITE" id="PS50093">
    <property type="entry name" value="PKD"/>
    <property type="match status" value="1"/>
</dbReference>
<name>A0A7U4M1J1_9BACT</name>
<dbReference type="Pfam" id="PF22352">
    <property type="entry name" value="K319L-like_PKD"/>
    <property type="match status" value="1"/>
</dbReference>
<sequence>MKYINRKTVIALISGAVVLGLSGCETEGISSDTQLVGSAKNIPPVAVAKVIPSEVTIGDTVTADGSESYDPDGTIVSYVWKIQDIIIGSGMTEDVSTEDLAAGTYTVTLVVTDNNGATATDNTQVTLVEPEGPTCLETAGFGTITLANGQEWLDRNLGANKVADDENDSDAIGDLYQWGRAADGHEKRDSETTMTKATTIESNSSDSWYGKFIIEDIGSEAKTVGTFPHASGYVQRAPDWVAYDVDNNGSLRYVGWKSTDKVSSTQVCPCGYVVPSAQDYMVLTRADTETLHFETVGGHRNYEDGSLSSPDEWAYWTRNPDYGSPDISLVFWGNGEGDMIAGLPREYGLEVRCINPATSKPYIPENEPPVAKAGDDHNISICETLILDGSESNDPDGTIVSYEWFVWSDGNMSHIDNGPTIQLPPSINRTNANEHTFTLRVTDNDGATSEDNITITVQAEDSDYDFSYIINDPAAQPTSPYLTVTPDNANIYEESEFHYWATTTTNSDSETPADPGNVTFDFSFPGNIEIAYLTARITTFHFSYSAGTAYLYTANGGDWNQLLYAETPAINGYNIQRYNDFLENARIGTKNLSIRAELHADGSSYQLTAQFLRWRDDETSFKLNICYEDTENGD</sequence>
<dbReference type="InterPro" id="IPR029865">
    <property type="entry name" value="KIAA0319-like"/>
</dbReference>
<keyword evidence="3" id="KW-1185">Reference proteome</keyword>
<feature type="domain" description="PKD" evidence="1">
    <location>
        <begin position="44"/>
        <end position="134"/>
    </location>
</feature>
<reference evidence="2 3" key="1">
    <citation type="submission" date="2015-04" db="EMBL/GenBank/DDBJ databases">
        <title>Complete genome sequence of Sulfurovum lithotrophicum ATCC BAA-797T.</title>
        <authorList>
            <person name="Ahn J."/>
            <person name="Park G."/>
            <person name="Jeon W."/>
            <person name="Jang Y."/>
            <person name="Jang M."/>
            <person name="Lee H."/>
            <person name="Lee H."/>
        </authorList>
    </citation>
    <scope>NUCLEOTIDE SEQUENCE [LARGE SCALE GENOMIC DNA]</scope>
    <source>
        <strain evidence="3">ATCC BAA-797 / 42BKT</strain>
    </source>
</reference>
<evidence type="ECO:0000313" key="3">
    <source>
        <dbReference type="Proteomes" id="UP000034444"/>
    </source>
</evidence>
<accession>A0A7U4M1J1</accession>
<protein>
    <recommendedName>
        <fullName evidence="1">PKD domain-containing protein</fullName>
    </recommendedName>
</protein>
<dbReference type="KEGG" id="slh:YH65_06680"/>
<dbReference type="SMART" id="SM00089">
    <property type="entry name" value="PKD"/>
    <property type="match status" value="2"/>
</dbReference>
<dbReference type="GO" id="GO:0016020">
    <property type="term" value="C:membrane"/>
    <property type="evidence" value="ECO:0007669"/>
    <property type="project" value="TreeGrafter"/>
</dbReference>
<dbReference type="InterPro" id="IPR013783">
    <property type="entry name" value="Ig-like_fold"/>
</dbReference>
<dbReference type="PANTHER" id="PTHR46182">
    <property type="entry name" value="FI19480P1"/>
    <property type="match status" value="1"/>
</dbReference>
<dbReference type="Pfam" id="PF18911">
    <property type="entry name" value="PKD_4"/>
    <property type="match status" value="1"/>
</dbReference>
<proteinExistence type="predicted"/>
<dbReference type="InterPro" id="IPR035986">
    <property type="entry name" value="PKD_dom_sf"/>
</dbReference>
<dbReference type="RefSeq" id="WP_046551193.1">
    <property type="nucleotide sequence ID" value="NZ_CP011308.1"/>
</dbReference>
<organism evidence="2 3">
    <name type="scientific">Sulfurovum lithotrophicum</name>
    <dbReference type="NCBI Taxonomy" id="206403"/>
    <lineage>
        <taxon>Bacteria</taxon>
        <taxon>Pseudomonadati</taxon>
        <taxon>Campylobacterota</taxon>
        <taxon>Epsilonproteobacteria</taxon>
        <taxon>Campylobacterales</taxon>
        <taxon>Sulfurovaceae</taxon>
        <taxon>Sulfurovum</taxon>
    </lineage>
</organism>
<dbReference type="PANTHER" id="PTHR46182:SF2">
    <property type="entry name" value="FI19480P1"/>
    <property type="match status" value="1"/>
</dbReference>
<dbReference type="CDD" id="cd00146">
    <property type="entry name" value="PKD"/>
    <property type="match status" value="1"/>
</dbReference>
<dbReference type="Proteomes" id="UP000034444">
    <property type="component" value="Chromosome"/>
</dbReference>
<dbReference type="PROSITE" id="PS51257">
    <property type="entry name" value="PROKAR_LIPOPROTEIN"/>
    <property type="match status" value="1"/>
</dbReference>
<evidence type="ECO:0000259" key="1">
    <source>
        <dbReference type="PROSITE" id="PS50093"/>
    </source>
</evidence>